<name>A0A3S5B4P2_9PLAT</name>
<evidence type="ECO:0000313" key="2">
    <source>
        <dbReference type="Proteomes" id="UP000784294"/>
    </source>
</evidence>
<comment type="caution">
    <text evidence="1">The sequence shown here is derived from an EMBL/GenBank/DDBJ whole genome shotgun (WGS) entry which is preliminary data.</text>
</comment>
<organism evidence="1 2">
    <name type="scientific">Protopolystoma xenopodis</name>
    <dbReference type="NCBI Taxonomy" id="117903"/>
    <lineage>
        <taxon>Eukaryota</taxon>
        <taxon>Metazoa</taxon>
        <taxon>Spiralia</taxon>
        <taxon>Lophotrochozoa</taxon>
        <taxon>Platyhelminthes</taxon>
        <taxon>Monogenea</taxon>
        <taxon>Polyopisthocotylea</taxon>
        <taxon>Polystomatidea</taxon>
        <taxon>Polystomatidae</taxon>
        <taxon>Protopolystoma</taxon>
    </lineage>
</organism>
<keyword evidence="2" id="KW-1185">Reference proteome</keyword>
<protein>
    <submittedName>
        <fullName evidence="1">Uncharacterized protein</fullName>
    </submittedName>
</protein>
<sequence length="97" mass="11289">MRGVCFTRLRSGEGKRSIFTPAVSSQARHRARENERERVGDEKEDYWVVGMKPREKKMPGHKNCRSLNLPICRKRSRNRGLKDSQTVIFFYNMSGGD</sequence>
<dbReference type="Proteomes" id="UP000784294">
    <property type="component" value="Unassembled WGS sequence"/>
</dbReference>
<dbReference type="EMBL" id="CAAALY010251822">
    <property type="protein sequence ID" value="VEL36271.1"/>
    <property type="molecule type" value="Genomic_DNA"/>
</dbReference>
<evidence type="ECO:0000313" key="1">
    <source>
        <dbReference type="EMBL" id="VEL36271.1"/>
    </source>
</evidence>
<proteinExistence type="predicted"/>
<accession>A0A3S5B4P2</accession>
<gene>
    <name evidence="1" type="ORF">PXEA_LOCUS29711</name>
</gene>
<reference evidence="1" key="1">
    <citation type="submission" date="2018-11" db="EMBL/GenBank/DDBJ databases">
        <authorList>
            <consortium name="Pathogen Informatics"/>
        </authorList>
    </citation>
    <scope>NUCLEOTIDE SEQUENCE</scope>
</reference>
<dbReference type="AlphaFoldDB" id="A0A3S5B4P2"/>